<dbReference type="SUPFAM" id="SSF53850">
    <property type="entry name" value="Periplasmic binding protein-like II"/>
    <property type="match status" value="1"/>
</dbReference>
<dbReference type="PANTHER" id="PTHR30006">
    <property type="entry name" value="THIAMINE-BINDING PERIPLASMIC PROTEIN-RELATED"/>
    <property type="match status" value="1"/>
</dbReference>
<dbReference type="AlphaFoldDB" id="A0A1G7Y5L0"/>
<sequence length="351" mass="38057">MHCRKLVSLCAAAVCLTALSMTAHAQQKLYVYTSMKESMVSGLKTAFMKKHPDIKIDFQSAGAGKLMAKIAAERESGKILADVLWTSEIPDFYQLKANGLLLKYVPTEIKSLTNPIPDYDGSFTPARLGTIGIAYNTRFVKEAPKSWDDLKKPAFKGAFGIANPALSGTAFMSVDVLVQKFGWQFFEGLRANGAKIGKGSGQVVDDTASGDLVGCLGVDYITLDKVEKGATLALVFPPEMLVIPSPVAIFKNSPNADAAKKFVDFLVSREGQAIIAEDGTIPVRTDVSIPERFRAVLPPADQAMKRALPVDYRKMAAEKEAEVRGTKKPEAAGQLSDKEATIKKFTDIMQK</sequence>
<dbReference type="Proteomes" id="UP000198607">
    <property type="component" value="Unassembled WGS sequence"/>
</dbReference>
<evidence type="ECO:0000313" key="3">
    <source>
        <dbReference type="EMBL" id="SDG91731.1"/>
    </source>
</evidence>
<dbReference type="RefSeq" id="WP_091934275.1">
    <property type="nucleotide sequence ID" value="NZ_FNCY01000002.1"/>
</dbReference>
<feature type="signal peptide" evidence="2">
    <location>
        <begin position="1"/>
        <end position="25"/>
    </location>
</feature>
<protein>
    <submittedName>
        <fullName evidence="3">Iron(III) transport system substrate-binding protein</fullName>
    </submittedName>
</protein>
<accession>A0A1G7Y5L0</accession>
<dbReference type="EMBL" id="FNCY01000002">
    <property type="protein sequence ID" value="SDG91731.1"/>
    <property type="molecule type" value="Genomic_DNA"/>
</dbReference>
<evidence type="ECO:0000313" key="4">
    <source>
        <dbReference type="Proteomes" id="UP000198607"/>
    </source>
</evidence>
<name>A0A1G7Y5L0_9RHOO</name>
<keyword evidence="4" id="KW-1185">Reference proteome</keyword>
<dbReference type="OrthoDB" id="366726at2"/>
<dbReference type="InterPro" id="IPR006059">
    <property type="entry name" value="SBP"/>
</dbReference>
<gene>
    <name evidence="3" type="ORF">SAMN05660652_00902</name>
</gene>
<proteinExistence type="predicted"/>
<dbReference type="Pfam" id="PF01547">
    <property type="entry name" value="SBP_bac_1"/>
    <property type="match status" value="1"/>
</dbReference>
<keyword evidence="1 2" id="KW-0732">Signal</keyword>
<reference evidence="3 4" key="1">
    <citation type="submission" date="2016-10" db="EMBL/GenBank/DDBJ databases">
        <authorList>
            <person name="de Groot N.N."/>
        </authorList>
    </citation>
    <scope>NUCLEOTIDE SEQUENCE [LARGE SCALE GENOMIC DNA]</scope>
    <source>
        <strain evidence="3 4">DSM 5885</strain>
    </source>
</reference>
<evidence type="ECO:0000256" key="1">
    <source>
        <dbReference type="ARBA" id="ARBA00022729"/>
    </source>
</evidence>
<dbReference type="STRING" id="83767.SAMN05660652_00902"/>
<dbReference type="CDD" id="cd13547">
    <property type="entry name" value="PBP2_Fbp_like_2"/>
    <property type="match status" value="1"/>
</dbReference>
<feature type="chain" id="PRO_5011551879" evidence="2">
    <location>
        <begin position="26"/>
        <end position="351"/>
    </location>
</feature>
<evidence type="ECO:0000256" key="2">
    <source>
        <dbReference type="SAM" id="SignalP"/>
    </source>
</evidence>
<dbReference type="Gene3D" id="3.40.190.10">
    <property type="entry name" value="Periplasmic binding protein-like II"/>
    <property type="match status" value="2"/>
</dbReference>
<organism evidence="3 4">
    <name type="scientific">Propionivibrio dicarboxylicus</name>
    <dbReference type="NCBI Taxonomy" id="83767"/>
    <lineage>
        <taxon>Bacteria</taxon>
        <taxon>Pseudomonadati</taxon>
        <taxon>Pseudomonadota</taxon>
        <taxon>Betaproteobacteria</taxon>
        <taxon>Rhodocyclales</taxon>
        <taxon>Rhodocyclaceae</taxon>
        <taxon>Propionivibrio</taxon>
    </lineage>
</organism>